<evidence type="ECO:0000256" key="1">
    <source>
        <dbReference type="ARBA" id="ARBA00022485"/>
    </source>
</evidence>
<dbReference type="InterPro" id="IPR019574">
    <property type="entry name" value="NADH_UbQ_OxRdtase_Gsu_4Fe4S-bd"/>
</dbReference>
<evidence type="ECO:0000256" key="3">
    <source>
        <dbReference type="ARBA" id="ARBA00023004"/>
    </source>
</evidence>
<dbReference type="NCBIfam" id="NF040763">
    <property type="entry name" value="FeFe_hydrog_A6"/>
    <property type="match status" value="1"/>
</dbReference>
<dbReference type="Gene3D" id="3.40.50.1780">
    <property type="match status" value="1"/>
</dbReference>
<dbReference type="InterPro" id="IPR013352">
    <property type="entry name" value="Fe_hydrogenase_subset"/>
</dbReference>
<evidence type="ECO:0000256" key="2">
    <source>
        <dbReference type="ARBA" id="ARBA00022723"/>
    </source>
</evidence>
<organism evidence="8 9">
    <name type="scientific">Anaeroselena agilis</name>
    <dbReference type="NCBI Taxonomy" id="3063788"/>
    <lineage>
        <taxon>Bacteria</taxon>
        <taxon>Bacillati</taxon>
        <taxon>Bacillota</taxon>
        <taxon>Negativicutes</taxon>
        <taxon>Acetonemataceae</taxon>
        <taxon>Anaeroselena</taxon>
    </lineage>
</organism>
<protein>
    <submittedName>
        <fullName evidence="8">NADH-dependent [FeFe] hydrogenase, group A6</fullName>
    </submittedName>
</protein>
<dbReference type="Proteomes" id="UP001254848">
    <property type="component" value="Unassembled WGS sequence"/>
</dbReference>
<dbReference type="Gene3D" id="3.40.950.10">
    <property type="entry name" value="Fe-only Hydrogenase (Larger Subunit), Chain L, domain 3"/>
    <property type="match status" value="1"/>
</dbReference>
<dbReference type="SUPFAM" id="SSF54862">
    <property type="entry name" value="4Fe-4S ferredoxins"/>
    <property type="match status" value="1"/>
</dbReference>
<dbReference type="Gene3D" id="3.30.70.20">
    <property type="match status" value="1"/>
</dbReference>
<dbReference type="NCBIfam" id="TIGR02512">
    <property type="entry name" value="FeFe_hydrog_A"/>
    <property type="match status" value="1"/>
</dbReference>
<dbReference type="InterPro" id="IPR050340">
    <property type="entry name" value="Cytosolic_Fe-S_CAF"/>
</dbReference>
<feature type="domain" description="4Fe-4S His(Cys)3-ligated-type" evidence="7">
    <location>
        <begin position="81"/>
        <end position="120"/>
    </location>
</feature>
<dbReference type="PROSITE" id="PS51839">
    <property type="entry name" value="4FE4S_HC3"/>
    <property type="match status" value="1"/>
</dbReference>
<dbReference type="Gene3D" id="4.10.260.20">
    <property type="entry name" value="Iron hydrogenase, small subunit"/>
    <property type="match status" value="1"/>
</dbReference>
<dbReference type="InterPro" id="IPR017896">
    <property type="entry name" value="4Fe4S_Fe-S-bd"/>
</dbReference>
<keyword evidence="2" id="KW-0479">Metal-binding</keyword>
<dbReference type="InterPro" id="IPR036991">
    <property type="entry name" value="Fe_hydrogenase_ssu_sf"/>
</dbReference>
<evidence type="ECO:0000256" key="4">
    <source>
        <dbReference type="ARBA" id="ARBA00023014"/>
    </source>
</evidence>
<evidence type="ECO:0000259" key="5">
    <source>
        <dbReference type="PROSITE" id="PS51085"/>
    </source>
</evidence>
<dbReference type="Pfam" id="PF10588">
    <property type="entry name" value="NADH-G_4Fe-4S_3"/>
    <property type="match status" value="1"/>
</dbReference>
<feature type="domain" description="4Fe-4S ferredoxin-type" evidence="6">
    <location>
        <begin position="140"/>
        <end position="159"/>
    </location>
</feature>
<dbReference type="InterPro" id="IPR049830">
    <property type="entry name" value="HndD"/>
</dbReference>
<keyword evidence="4" id="KW-0411">Iron-sulfur</keyword>
<feature type="domain" description="2Fe-2S ferredoxin-type" evidence="5">
    <location>
        <begin position="3"/>
        <end position="81"/>
    </location>
</feature>
<dbReference type="InterPro" id="IPR001041">
    <property type="entry name" value="2Fe-2S_ferredoxin-type"/>
</dbReference>
<dbReference type="PROSITE" id="PS51085">
    <property type="entry name" value="2FE2S_FER_2"/>
    <property type="match status" value="1"/>
</dbReference>
<evidence type="ECO:0000259" key="7">
    <source>
        <dbReference type="PROSITE" id="PS51839"/>
    </source>
</evidence>
<dbReference type="SUPFAM" id="SSF53920">
    <property type="entry name" value="Fe-only hydrogenase"/>
    <property type="match status" value="1"/>
</dbReference>
<dbReference type="Gene3D" id="3.10.20.740">
    <property type="match status" value="1"/>
</dbReference>
<comment type="caution">
    <text evidence="8">The sequence shown here is derived from an EMBL/GenBank/DDBJ whole genome shotgun (WGS) entry which is preliminary data.</text>
</comment>
<evidence type="ECO:0000313" key="9">
    <source>
        <dbReference type="Proteomes" id="UP001254848"/>
    </source>
</evidence>
<keyword evidence="1" id="KW-0004">4Fe-4S</keyword>
<keyword evidence="9" id="KW-1185">Reference proteome</keyword>
<sequence length="579" mass="62715">MTTTVNFNLNGREVTVPAGITILEAARLHGVKIPTLCHHPDQRVKANCRVCVVEVEGQKNLAASCATTVAAGMKVKTNSPRIRETVQTILELIFANHPQECLTCIRNGNCELRRLAADYGMLEVKGEMVTDALPLDTSTPSLVRNPNKCIKCGRCAEVCHHVQETGVLYSHFRSVDVQVAPEYGKYLSDVACVLCGQCAAVCPVGAIHEKDDIASVWAALDDPGKHVVVQVAPAVRVSIAEEFGQPPGTIATGRLVSALRKLGFDRVFDTDFTADLTIMEEGHELLHRLKTGGALPLMTSCSPGWVKYIEHNYPELLPHVSTCKSPQQMFGALAKSYYSQKSGIDPADIFVVSIMPCTAKKFESQRPEMNASGHQDVDAVLTTRELGRILKQAGVDFATLEDDAFDDPLGISTGAAAIFGVTGGVMEAALRTVYEVVTGQELADVEFTAVRGLEGIKEATVDLAGTSVKVAVAHGLGNARRIMDLLRAGQADYTFIEIMCCPGGCIGGGGQPYGTTNAVRRQRIEAAYRVDAGLAIRKSHHNPAIAKLYEEFLRHPLSETSHHLLHTRYKNRSLYKLKG</sequence>
<proteinExistence type="predicted"/>
<dbReference type="InterPro" id="IPR004108">
    <property type="entry name" value="Fe_hydrogenase_lsu_C"/>
</dbReference>
<dbReference type="CDD" id="cd00207">
    <property type="entry name" value="fer2"/>
    <property type="match status" value="1"/>
</dbReference>
<dbReference type="SMART" id="SM00902">
    <property type="entry name" value="Fe_hyd_SSU"/>
    <property type="match status" value="1"/>
</dbReference>
<accession>A0ABU3P1P3</accession>
<name>A0ABU3P1P3_9FIRM</name>
<dbReference type="InterPro" id="IPR036010">
    <property type="entry name" value="2Fe-2S_ferredoxin-like_sf"/>
</dbReference>
<dbReference type="InterPro" id="IPR003149">
    <property type="entry name" value="Fe_hydrogenase_ssu"/>
</dbReference>
<keyword evidence="3" id="KW-0408">Iron</keyword>
<dbReference type="PROSITE" id="PS00198">
    <property type="entry name" value="4FE4S_FER_1"/>
    <property type="match status" value="1"/>
</dbReference>
<dbReference type="Pfam" id="PF02906">
    <property type="entry name" value="Fe_hyd_lg_C"/>
    <property type="match status" value="1"/>
</dbReference>
<dbReference type="EMBL" id="JAUOZS010000001">
    <property type="protein sequence ID" value="MDT8902970.1"/>
    <property type="molecule type" value="Genomic_DNA"/>
</dbReference>
<dbReference type="SUPFAM" id="SSF54292">
    <property type="entry name" value="2Fe-2S ferredoxin-like"/>
    <property type="match status" value="1"/>
</dbReference>
<dbReference type="SMART" id="SM00929">
    <property type="entry name" value="NADH-G_4Fe-4S_3"/>
    <property type="match status" value="1"/>
</dbReference>
<feature type="domain" description="4Fe-4S ferredoxin-type" evidence="6">
    <location>
        <begin position="184"/>
        <end position="212"/>
    </location>
</feature>
<dbReference type="Pfam" id="PF13510">
    <property type="entry name" value="Fer2_4"/>
    <property type="match status" value="1"/>
</dbReference>
<evidence type="ECO:0000313" key="8">
    <source>
        <dbReference type="EMBL" id="MDT8902970.1"/>
    </source>
</evidence>
<gene>
    <name evidence="8" type="ORF">Q4T40_17135</name>
</gene>
<dbReference type="InterPro" id="IPR009016">
    <property type="entry name" value="Fe_hydrogenase"/>
</dbReference>
<dbReference type="Pfam" id="PF02256">
    <property type="entry name" value="Fe_hyd_SSU"/>
    <property type="match status" value="1"/>
</dbReference>
<reference evidence="8 9" key="1">
    <citation type="submission" date="2023-07" db="EMBL/GenBank/DDBJ databases">
        <title>The novel representative of Negativicutes class, Anaeroselena agilis gen. nov. sp. nov.</title>
        <authorList>
            <person name="Prokofeva M.I."/>
            <person name="Elcheninov A.G."/>
            <person name="Klyukina A."/>
            <person name="Kublanov I.V."/>
            <person name="Frolov E.N."/>
            <person name="Podosokorskaya O.A."/>
        </authorList>
    </citation>
    <scope>NUCLEOTIDE SEQUENCE [LARGE SCALE GENOMIC DNA]</scope>
    <source>
        <strain evidence="8 9">4137-cl</strain>
    </source>
</reference>
<dbReference type="RefSeq" id="WP_413781433.1">
    <property type="nucleotide sequence ID" value="NZ_JAUOZS010000001.1"/>
</dbReference>
<evidence type="ECO:0000259" key="6">
    <source>
        <dbReference type="PROSITE" id="PS51379"/>
    </source>
</evidence>
<dbReference type="PANTHER" id="PTHR11615">
    <property type="entry name" value="NITRATE, FORMATE, IRON DEHYDROGENASE"/>
    <property type="match status" value="1"/>
</dbReference>
<dbReference type="Pfam" id="PF13183">
    <property type="entry name" value="Fer4_8"/>
    <property type="match status" value="1"/>
</dbReference>
<dbReference type="InterPro" id="IPR017900">
    <property type="entry name" value="4Fe4S_Fe_S_CS"/>
</dbReference>
<dbReference type="PROSITE" id="PS51379">
    <property type="entry name" value="4FE4S_FER_2"/>
    <property type="match status" value="2"/>
</dbReference>